<gene>
    <name evidence="2" type="ORF">VTJ49DRAFT_4618</name>
</gene>
<feature type="region of interest" description="Disordered" evidence="1">
    <location>
        <begin position="284"/>
        <end position="317"/>
    </location>
</feature>
<reference evidence="2 3" key="1">
    <citation type="journal article" date="2024" name="Commun. Biol.">
        <title>Comparative genomic analysis of thermophilic fungi reveals convergent evolutionary adaptations and gene losses.</title>
        <authorList>
            <person name="Steindorff A.S."/>
            <person name="Aguilar-Pontes M.V."/>
            <person name="Robinson A.J."/>
            <person name="Andreopoulos B."/>
            <person name="LaButti K."/>
            <person name="Kuo A."/>
            <person name="Mondo S."/>
            <person name="Riley R."/>
            <person name="Otillar R."/>
            <person name="Haridas S."/>
            <person name="Lipzen A."/>
            <person name="Grimwood J."/>
            <person name="Schmutz J."/>
            <person name="Clum A."/>
            <person name="Reid I.D."/>
            <person name="Moisan M.C."/>
            <person name="Butler G."/>
            <person name="Nguyen T.T.M."/>
            <person name="Dewar K."/>
            <person name="Conant G."/>
            <person name="Drula E."/>
            <person name="Henrissat B."/>
            <person name="Hansel C."/>
            <person name="Singer S."/>
            <person name="Hutchinson M.I."/>
            <person name="de Vries R.P."/>
            <person name="Natvig D.O."/>
            <person name="Powell A.J."/>
            <person name="Tsang A."/>
            <person name="Grigoriev I.V."/>
        </authorList>
    </citation>
    <scope>NUCLEOTIDE SEQUENCE [LARGE SCALE GENOMIC DNA]</scope>
    <source>
        <strain evidence="2 3">CBS 620.91</strain>
    </source>
</reference>
<evidence type="ECO:0000313" key="3">
    <source>
        <dbReference type="Proteomes" id="UP001583172"/>
    </source>
</evidence>
<accession>A0ABR3V4X5</accession>
<keyword evidence="3" id="KW-1185">Reference proteome</keyword>
<dbReference type="Proteomes" id="UP001583172">
    <property type="component" value="Unassembled WGS sequence"/>
</dbReference>
<comment type="caution">
    <text evidence="2">The sequence shown here is derived from an EMBL/GenBank/DDBJ whole genome shotgun (WGS) entry which is preliminary data.</text>
</comment>
<dbReference type="EMBL" id="JAZGSY010000362">
    <property type="protein sequence ID" value="KAL1836817.1"/>
    <property type="molecule type" value="Genomic_DNA"/>
</dbReference>
<proteinExistence type="predicted"/>
<name>A0ABR3V4X5_HUMIN</name>
<protein>
    <submittedName>
        <fullName evidence="2">Uncharacterized protein</fullName>
    </submittedName>
</protein>
<evidence type="ECO:0000256" key="1">
    <source>
        <dbReference type="SAM" id="MobiDB-lite"/>
    </source>
</evidence>
<sequence length="1433" mass="158566">MAYNTQSSVAESAIMFLDEACFVFTDYSNQFPELQVSLRQQVSAGIRKVLRALLSQQVVSLDALAFMVYRQAYIDVTGGEDGFPYAGYQIALNSGDPAVQIQAMINEVLQAPDRFVALAQVVARLAQPYTHRVPAMLSTAPSVVPEDGGYNIDMVPYNGQASPMPVFGAQWRVTAPPTIAQAGYGASGGYAAPAMTTAYPGWQSHNTGAIQQTVQAHSGMLGSVMAAHTQLYPTNAGQFAAQMQPQQLAGPMGNPMPGYQGVASQVPLPSTPTPQTFAAFVEQPAQRTPARGDRKKQAQRQSGGAQSRSGAVDQQSQQTVWVLSGQIVPAEQSGELVPAQQLQNHAAAETSDGPARGDAAPGEQYPALPPAERPAMGGGPRVTSLPAIAALSKDQTYEDRLAAIFPPAPIYNTTESTIIMAKEMNKQPLEGFLQEFFTARIKDDMQPIYKRQHRVAFVNGPSHTSKATRLSLAISHQSLDNVVVCVHHSRYTVNRAVNHAKTLLAEKRQVEAYATGSDLDSAHLVFASYSDIVAEPNETLGLLRRATHVVLAHVHAQTIDQELASLVIYKAQLSATIVLVTSYLDSGVFDGDCYFRRDGFRVMHCGPMMDPYKFCLALKQERQFPKVSYLEPSGLSQIEVDKFAEWAFYKAVELFNKSIVRQDGYRLLIFAPSNAAMWELNAQFRISPIVREVKLAVVVLDPRDHRVRERINKAPTERGIVLMRPYFGERVHLTKIDAVLCPAVTEQPVLDQRSGKAVPKTVELSSPEIRFLAEHTSRQVYYAFSSDVHDRAPAVWDPPFFSGDLLEYTLKACSIAPGQSLSAGVINGAGLRLTAGTSLLSWVITQLQRLGLIAHEGYGFRPTDRGRDVIAWSRATGLGLTACLSMAIYMERVREPPGDDESPADSALLDVFMSVVVVEELELPMLGIKYNMSNVSLKQSLDVLRCRLANPRDEDGLGPIEALEFNDHSLHVVAVAVMEKWLPPWPVQQFDLVELVRDMRARAVPDAGSQAVLTKATVAEAQSRKSFEAMKQVWWQARMHNLAFVCGTEKNRPYEEPLEAFDLCSTRWIRIDPQSMVDVRYYLDEVGIRRPNGMYFTYSKLSRKCIDGTKFYEASGIQFVEAEDVAKFVVSQGYPFGIELHKVVYNTLFGIPPALLPVEDNPDSPAVSSDADERVLPVWEHEDVAPTPQVPLIDRPMKKLLKALKKGSIADVAFEVYKQAEKRRDDSKQRVVQISEEKAMKKLLEKGAGGLYADLLHTMSKNMIKAVILGTVYYQSLEERQASEKLEFYPLGGPGAYSVSVCVEDRADWLNKAELSRVIDIMKRYYTACKRQAHLIKPRDHLSAADQELVDLVDKIEGFCIRRPRRFQLIKRKNKVPQYVGCTSDDVESRAKSHDPDRSEFTGTNFGLCQGIWYCPASALSVLTLFHSVLQSS</sequence>
<evidence type="ECO:0000313" key="2">
    <source>
        <dbReference type="EMBL" id="KAL1836817.1"/>
    </source>
</evidence>
<feature type="compositionally biased region" description="Polar residues" evidence="1">
    <location>
        <begin position="299"/>
        <end position="317"/>
    </location>
</feature>
<feature type="region of interest" description="Disordered" evidence="1">
    <location>
        <begin position="343"/>
        <end position="381"/>
    </location>
</feature>
<organism evidence="2 3">
    <name type="scientific">Humicola insolens</name>
    <name type="common">Soft-rot fungus</name>
    <dbReference type="NCBI Taxonomy" id="85995"/>
    <lineage>
        <taxon>Eukaryota</taxon>
        <taxon>Fungi</taxon>
        <taxon>Dikarya</taxon>
        <taxon>Ascomycota</taxon>
        <taxon>Pezizomycotina</taxon>
        <taxon>Sordariomycetes</taxon>
        <taxon>Sordariomycetidae</taxon>
        <taxon>Sordariales</taxon>
        <taxon>Chaetomiaceae</taxon>
        <taxon>Mycothermus</taxon>
    </lineage>
</organism>